<proteinExistence type="predicted"/>
<accession>A0A246BAN3</accession>
<keyword evidence="2" id="KW-1185">Reference proteome</keyword>
<comment type="caution">
    <text evidence="1">The sequence shown here is derived from an EMBL/GenBank/DDBJ whole genome shotgun (WGS) entry which is preliminary data.</text>
</comment>
<organism evidence="1 2">
    <name type="scientific">Kaistella haifensis DSM 19056</name>
    <dbReference type="NCBI Taxonomy" id="1450526"/>
    <lineage>
        <taxon>Bacteria</taxon>
        <taxon>Pseudomonadati</taxon>
        <taxon>Bacteroidota</taxon>
        <taxon>Flavobacteriia</taxon>
        <taxon>Flavobacteriales</taxon>
        <taxon>Weeksellaceae</taxon>
        <taxon>Chryseobacterium group</taxon>
        <taxon>Kaistella</taxon>
    </lineage>
</organism>
<dbReference type="AlphaFoldDB" id="A0A246BAN3"/>
<protein>
    <submittedName>
        <fullName evidence="1">Uncharacterized protein</fullName>
    </submittedName>
</protein>
<sequence>MNYVSNTHLFETRSPSLSACWEVYSPKTYGTACFTARSGKANWGKYKYCSRLFSVAIAAVWDYLEIVDGVKL</sequence>
<evidence type="ECO:0000313" key="2">
    <source>
        <dbReference type="Proteomes" id="UP000197587"/>
    </source>
</evidence>
<dbReference type="Proteomes" id="UP000197587">
    <property type="component" value="Unassembled WGS sequence"/>
</dbReference>
<dbReference type="EMBL" id="JASZ02000006">
    <property type="protein sequence ID" value="OWK98711.1"/>
    <property type="molecule type" value="Genomic_DNA"/>
</dbReference>
<reference evidence="1 2" key="1">
    <citation type="submission" date="2017-05" db="EMBL/GenBank/DDBJ databases">
        <title>Genome of Chryseobacterium haifense.</title>
        <authorList>
            <person name="Newman J.D."/>
        </authorList>
    </citation>
    <scope>NUCLEOTIDE SEQUENCE [LARGE SCALE GENOMIC DNA]</scope>
    <source>
        <strain evidence="1 2">DSM 19056</strain>
    </source>
</reference>
<evidence type="ECO:0000313" key="1">
    <source>
        <dbReference type="EMBL" id="OWK98711.1"/>
    </source>
</evidence>
<name>A0A246BAN3_9FLAO</name>
<gene>
    <name evidence="1" type="ORF">AP75_04400</name>
</gene>